<keyword evidence="3" id="KW-0560">Oxidoreductase</keyword>
<evidence type="ECO:0000256" key="4">
    <source>
        <dbReference type="PIRSR" id="PIRSR000097-1"/>
    </source>
</evidence>
<dbReference type="FunFam" id="3.20.20.100:FF:000002">
    <property type="entry name" value="2,5-diketo-D-gluconic acid reductase A"/>
    <property type="match status" value="1"/>
</dbReference>
<dbReference type="InterPro" id="IPR023210">
    <property type="entry name" value="NADP_OxRdtase_dom"/>
</dbReference>
<reference evidence="8" key="1">
    <citation type="submission" date="2023-03" db="EMBL/GenBank/DDBJ databases">
        <title>Massive genome expansion in bonnet fungi (Mycena s.s.) driven by repeated elements and novel gene families across ecological guilds.</title>
        <authorList>
            <consortium name="Lawrence Berkeley National Laboratory"/>
            <person name="Harder C.B."/>
            <person name="Miyauchi S."/>
            <person name="Viragh M."/>
            <person name="Kuo A."/>
            <person name="Thoen E."/>
            <person name="Andreopoulos B."/>
            <person name="Lu D."/>
            <person name="Skrede I."/>
            <person name="Drula E."/>
            <person name="Henrissat B."/>
            <person name="Morin E."/>
            <person name="Kohler A."/>
            <person name="Barry K."/>
            <person name="LaButti K."/>
            <person name="Morin E."/>
            <person name="Salamov A."/>
            <person name="Lipzen A."/>
            <person name="Mereny Z."/>
            <person name="Hegedus B."/>
            <person name="Baldrian P."/>
            <person name="Stursova M."/>
            <person name="Weitz H."/>
            <person name="Taylor A."/>
            <person name="Grigoriev I.V."/>
            <person name="Nagy L.G."/>
            <person name="Martin F."/>
            <person name="Kauserud H."/>
        </authorList>
    </citation>
    <scope>NUCLEOTIDE SEQUENCE</scope>
    <source>
        <strain evidence="8">CBHHK002</strain>
    </source>
</reference>
<organism evidence="8 9">
    <name type="scientific">Mycena albidolilacea</name>
    <dbReference type="NCBI Taxonomy" id="1033008"/>
    <lineage>
        <taxon>Eukaryota</taxon>
        <taxon>Fungi</taxon>
        <taxon>Dikarya</taxon>
        <taxon>Basidiomycota</taxon>
        <taxon>Agaricomycotina</taxon>
        <taxon>Agaricomycetes</taxon>
        <taxon>Agaricomycetidae</taxon>
        <taxon>Agaricales</taxon>
        <taxon>Marasmiineae</taxon>
        <taxon>Mycenaceae</taxon>
        <taxon>Mycena</taxon>
    </lineage>
</organism>
<dbReference type="EMBL" id="JARIHO010000014">
    <property type="protein sequence ID" value="KAJ7350394.1"/>
    <property type="molecule type" value="Genomic_DNA"/>
</dbReference>
<evidence type="ECO:0000259" key="7">
    <source>
        <dbReference type="Pfam" id="PF00248"/>
    </source>
</evidence>
<feature type="site" description="Lowers pKa of active site Tyr" evidence="6">
    <location>
        <position position="80"/>
    </location>
</feature>
<dbReference type="PRINTS" id="PR00069">
    <property type="entry name" value="ALDKETRDTASE"/>
</dbReference>
<dbReference type="InterPro" id="IPR036812">
    <property type="entry name" value="NAD(P)_OxRdtase_dom_sf"/>
</dbReference>
<evidence type="ECO:0000313" key="8">
    <source>
        <dbReference type="EMBL" id="KAJ7350394.1"/>
    </source>
</evidence>
<proteinExistence type="inferred from homology"/>
<sequence length="304" mass="33863">MAANIPSFTLNDGTKIPSIGMGCWMGTPGGGERVYQMCLAALKCGYRHFDTASGYANEEYVGQAIRDSGIPREEIYLTTKLGGDHHRVKEAFEASLKNLGVPYINLYLMHWPQGFLDGKVLGPEEHPTFIETWKEMEKLLETGQVKSIGVSNFSIKTLEQLLPHCSIIPATNQVELHPCLPQNELKAFCEAKGILLTAYSPLGRSTIFMEDKMVQDVAEKNKASPAQVVLSWAVQRGTIVVPKSEDEGRMLANITLVPLSKDDMEIIDGLHQMPNMHKSLLVFDDKPGTVFGWTYDQLGWSYRK</sequence>
<keyword evidence="9" id="KW-1185">Reference proteome</keyword>
<dbReference type="InterPro" id="IPR018170">
    <property type="entry name" value="Aldo/ket_reductase_CS"/>
</dbReference>
<dbReference type="AlphaFoldDB" id="A0AAD7EVB2"/>
<dbReference type="PIRSF" id="PIRSF000097">
    <property type="entry name" value="AKR"/>
    <property type="match status" value="1"/>
</dbReference>
<name>A0AAD7EVB2_9AGAR</name>
<dbReference type="GO" id="GO:0016616">
    <property type="term" value="F:oxidoreductase activity, acting on the CH-OH group of donors, NAD or NADP as acceptor"/>
    <property type="evidence" value="ECO:0007669"/>
    <property type="project" value="UniProtKB-ARBA"/>
</dbReference>
<dbReference type="CDD" id="cd19071">
    <property type="entry name" value="AKR_AKR1-5-like"/>
    <property type="match status" value="1"/>
</dbReference>
<keyword evidence="2" id="KW-0521">NADP</keyword>
<feature type="active site" description="Proton donor" evidence="4">
    <location>
        <position position="55"/>
    </location>
</feature>
<comment type="similarity">
    <text evidence="1">Belongs to the aldo/keto reductase family.</text>
</comment>
<evidence type="ECO:0000256" key="5">
    <source>
        <dbReference type="PIRSR" id="PIRSR000097-2"/>
    </source>
</evidence>
<comment type="caution">
    <text evidence="8">The sequence shown here is derived from an EMBL/GenBank/DDBJ whole genome shotgun (WGS) entry which is preliminary data.</text>
</comment>
<dbReference type="SUPFAM" id="SSF51430">
    <property type="entry name" value="NAD(P)-linked oxidoreductase"/>
    <property type="match status" value="1"/>
</dbReference>
<evidence type="ECO:0000256" key="2">
    <source>
        <dbReference type="ARBA" id="ARBA00022857"/>
    </source>
</evidence>
<gene>
    <name evidence="8" type="ORF">DFH08DRAFT_108796</name>
</gene>
<evidence type="ECO:0000256" key="1">
    <source>
        <dbReference type="ARBA" id="ARBA00007905"/>
    </source>
</evidence>
<evidence type="ECO:0000256" key="6">
    <source>
        <dbReference type="PIRSR" id="PIRSR000097-3"/>
    </source>
</evidence>
<dbReference type="PANTHER" id="PTHR43827:SF3">
    <property type="entry name" value="NADP-DEPENDENT OXIDOREDUCTASE DOMAIN-CONTAINING PROTEIN"/>
    <property type="match status" value="1"/>
</dbReference>
<dbReference type="InterPro" id="IPR020471">
    <property type="entry name" value="AKR"/>
</dbReference>
<evidence type="ECO:0000313" key="9">
    <source>
        <dbReference type="Proteomes" id="UP001218218"/>
    </source>
</evidence>
<dbReference type="PROSITE" id="PS00062">
    <property type="entry name" value="ALDOKETO_REDUCTASE_2"/>
    <property type="match status" value="1"/>
</dbReference>
<dbReference type="Proteomes" id="UP001218218">
    <property type="component" value="Unassembled WGS sequence"/>
</dbReference>
<dbReference type="PROSITE" id="PS00798">
    <property type="entry name" value="ALDOKETO_REDUCTASE_1"/>
    <property type="match status" value="1"/>
</dbReference>
<dbReference type="Gene3D" id="3.20.20.100">
    <property type="entry name" value="NADP-dependent oxidoreductase domain"/>
    <property type="match status" value="1"/>
</dbReference>
<protein>
    <submittedName>
        <fullName evidence="8">Aldo/keto reductase</fullName>
    </submittedName>
</protein>
<dbReference type="Pfam" id="PF00248">
    <property type="entry name" value="Aldo_ket_red"/>
    <property type="match status" value="1"/>
</dbReference>
<evidence type="ECO:0000256" key="3">
    <source>
        <dbReference type="ARBA" id="ARBA00023002"/>
    </source>
</evidence>
<accession>A0AAD7EVB2</accession>
<feature type="binding site" evidence="5">
    <location>
        <position position="110"/>
    </location>
    <ligand>
        <name>substrate</name>
    </ligand>
</feature>
<feature type="domain" description="NADP-dependent oxidoreductase" evidence="7">
    <location>
        <begin position="19"/>
        <end position="270"/>
    </location>
</feature>
<dbReference type="PANTHER" id="PTHR43827">
    <property type="entry name" value="2,5-DIKETO-D-GLUCONIC ACID REDUCTASE"/>
    <property type="match status" value="1"/>
</dbReference>